<proteinExistence type="predicted"/>
<evidence type="ECO:0000256" key="1">
    <source>
        <dbReference type="SAM" id="MobiDB-lite"/>
    </source>
</evidence>
<comment type="caution">
    <text evidence="2">The sequence shown here is derived from an EMBL/GenBank/DDBJ whole genome shotgun (WGS) entry which is preliminary data.</text>
</comment>
<gene>
    <name evidence="2" type="ORF">F444_20154</name>
</gene>
<feature type="compositionally biased region" description="Basic and acidic residues" evidence="1">
    <location>
        <begin position="1"/>
        <end position="24"/>
    </location>
</feature>
<dbReference type="AlphaFoldDB" id="A0A080Z5H5"/>
<protein>
    <submittedName>
        <fullName evidence="2">Uncharacterized protein</fullName>
    </submittedName>
</protein>
<feature type="non-terminal residue" evidence="2">
    <location>
        <position position="1"/>
    </location>
</feature>
<reference evidence="2 3" key="1">
    <citation type="submission" date="2013-11" db="EMBL/GenBank/DDBJ databases">
        <title>The Genome Sequence of Phytophthora parasitica P1976.</title>
        <authorList>
            <consortium name="The Broad Institute Genomics Platform"/>
            <person name="Russ C."/>
            <person name="Tyler B."/>
            <person name="Panabieres F."/>
            <person name="Shan W."/>
            <person name="Tripathy S."/>
            <person name="Grunwald N."/>
            <person name="Machado M."/>
            <person name="Johnson C.S."/>
            <person name="Walker B."/>
            <person name="Young S."/>
            <person name="Zeng Q."/>
            <person name="Gargeya S."/>
            <person name="Fitzgerald M."/>
            <person name="Haas B."/>
            <person name="Abouelleil A."/>
            <person name="Allen A.W."/>
            <person name="Alvarado L."/>
            <person name="Arachchi H.M."/>
            <person name="Berlin A.M."/>
            <person name="Chapman S.B."/>
            <person name="Gainer-Dewar J."/>
            <person name="Goldberg J."/>
            <person name="Griggs A."/>
            <person name="Gujja S."/>
            <person name="Hansen M."/>
            <person name="Howarth C."/>
            <person name="Imamovic A."/>
            <person name="Ireland A."/>
            <person name="Larimer J."/>
            <person name="McCowan C."/>
            <person name="Murphy C."/>
            <person name="Pearson M."/>
            <person name="Poon T.W."/>
            <person name="Priest M."/>
            <person name="Roberts A."/>
            <person name="Saif S."/>
            <person name="Shea T."/>
            <person name="Sisk P."/>
            <person name="Sykes S."/>
            <person name="Wortman J."/>
            <person name="Nusbaum C."/>
            <person name="Birren B."/>
        </authorList>
    </citation>
    <scope>NUCLEOTIDE SEQUENCE [LARGE SCALE GENOMIC DNA]</scope>
    <source>
        <strain evidence="2 3">P1976</strain>
    </source>
</reference>
<sequence length="33" mass="3845">GNTKEGHLEGEPFRQKGRLVREKNNTQALFDFK</sequence>
<evidence type="ECO:0000313" key="3">
    <source>
        <dbReference type="Proteomes" id="UP000028582"/>
    </source>
</evidence>
<evidence type="ECO:0000313" key="2">
    <source>
        <dbReference type="EMBL" id="ETO61886.1"/>
    </source>
</evidence>
<dbReference type="EMBL" id="ANJA01003699">
    <property type="protein sequence ID" value="ETO61886.1"/>
    <property type="molecule type" value="Genomic_DNA"/>
</dbReference>
<name>A0A080Z5H5_PHYNI</name>
<dbReference type="Proteomes" id="UP000028582">
    <property type="component" value="Unassembled WGS sequence"/>
</dbReference>
<accession>A0A080Z5H5</accession>
<organism evidence="2 3">
    <name type="scientific">Phytophthora nicotianae P1976</name>
    <dbReference type="NCBI Taxonomy" id="1317066"/>
    <lineage>
        <taxon>Eukaryota</taxon>
        <taxon>Sar</taxon>
        <taxon>Stramenopiles</taxon>
        <taxon>Oomycota</taxon>
        <taxon>Peronosporomycetes</taxon>
        <taxon>Peronosporales</taxon>
        <taxon>Peronosporaceae</taxon>
        <taxon>Phytophthora</taxon>
    </lineage>
</organism>
<feature type="region of interest" description="Disordered" evidence="1">
    <location>
        <begin position="1"/>
        <end position="33"/>
    </location>
</feature>